<dbReference type="AlphaFoldDB" id="A0A1B1AME2"/>
<dbReference type="InterPro" id="IPR051156">
    <property type="entry name" value="Mito/Outer_Membr_Metalloprot"/>
</dbReference>
<dbReference type="Gene3D" id="3.30.2010.10">
    <property type="entry name" value="Metalloproteases ('zincins'), catalytic domain"/>
    <property type="match status" value="1"/>
</dbReference>
<name>A0A1B1AME2_9PROT</name>
<dbReference type="EMBL" id="CP013244">
    <property type="protein sequence ID" value="ANP47690.1"/>
    <property type="molecule type" value="Genomic_DNA"/>
</dbReference>
<organism evidence="9 10">
    <name type="scientific">Candidatus Viadribacter manganicus</name>
    <dbReference type="NCBI Taxonomy" id="1759059"/>
    <lineage>
        <taxon>Bacteria</taxon>
        <taxon>Pseudomonadati</taxon>
        <taxon>Pseudomonadota</taxon>
        <taxon>Alphaproteobacteria</taxon>
        <taxon>Hyphomonadales</taxon>
        <taxon>Hyphomonadaceae</taxon>
        <taxon>Candidatus Viadribacter</taxon>
    </lineage>
</organism>
<keyword evidence="5 6" id="KW-0482">Metalloprotease</keyword>
<dbReference type="Proteomes" id="UP000092498">
    <property type="component" value="Chromosome"/>
</dbReference>
<keyword evidence="7" id="KW-0812">Transmembrane</keyword>
<dbReference type="InterPro" id="IPR001915">
    <property type="entry name" value="Peptidase_M48"/>
</dbReference>
<dbReference type="RefSeq" id="WP_066774069.1">
    <property type="nucleotide sequence ID" value="NZ_CP013244.1"/>
</dbReference>
<dbReference type="GO" id="GO:0046872">
    <property type="term" value="F:metal ion binding"/>
    <property type="evidence" value="ECO:0007669"/>
    <property type="project" value="UniProtKB-KW"/>
</dbReference>
<keyword evidence="7" id="KW-1133">Transmembrane helix</keyword>
<dbReference type="PANTHER" id="PTHR22726:SF1">
    <property type="entry name" value="METALLOENDOPEPTIDASE OMA1, MITOCHONDRIAL"/>
    <property type="match status" value="1"/>
</dbReference>
<keyword evidence="7" id="KW-0472">Membrane</keyword>
<dbReference type="PANTHER" id="PTHR22726">
    <property type="entry name" value="METALLOENDOPEPTIDASE OMA1"/>
    <property type="match status" value="1"/>
</dbReference>
<evidence type="ECO:0000256" key="2">
    <source>
        <dbReference type="ARBA" id="ARBA00022723"/>
    </source>
</evidence>
<comment type="similarity">
    <text evidence="6">Belongs to the peptidase M48 family.</text>
</comment>
<accession>A0A1B1AME2</accession>
<feature type="transmembrane region" description="Helical" evidence="7">
    <location>
        <begin position="95"/>
        <end position="117"/>
    </location>
</feature>
<evidence type="ECO:0000256" key="6">
    <source>
        <dbReference type="RuleBase" id="RU003983"/>
    </source>
</evidence>
<dbReference type="Pfam" id="PF01435">
    <property type="entry name" value="Peptidase_M48"/>
    <property type="match status" value="1"/>
</dbReference>
<evidence type="ECO:0000256" key="4">
    <source>
        <dbReference type="ARBA" id="ARBA00022833"/>
    </source>
</evidence>
<evidence type="ECO:0000256" key="5">
    <source>
        <dbReference type="ARBA" id="ARBA00023049"/>
    </source>
</evidence>
<evidence type="ECO:0000256" key="7">
    <source>
        <dbReference type="SAM" id="Phobius"/>
    </source>
</evidence>
<comment type="cofactor">
    <cofactor evidence="6">
        <name>Zn(2+)</name>
        <dbReference type="ChEBI" id="CHEBI:29105"/>
    </cofactor>
    <text evidence="6">Binds 1 zinc ion per subunit.</text>
</comment>
<dbReference type="InParanoid" id="A0A1B1AME2"/>
<dbReference type="CDD" id="cd07332">
    <property type="entry name" value="M48C_Oma1_like"/>
    <property type="match status" value="1"/>
</dbReference>
<evidence type="ECO:0000313" key="9">
    <source>
        <dbReference type="EMBL" id="ANP47690.1"/>
    </source>
</evidence>
<proteinExistence type="inferred from homology"/>
<keyword evidence="10" id="KW-1185">Reference proteome</keyword>
<protein>
    <recommendedName>
        <fullName evidence="8">Peptidase M48 domain-containing protein</fullName>
    </recommendedName>
</protein>
<evidence type="ECO:0000256" key="1">
    <source>
        <dbReference type="ARBA" id="ARBA00022670"/>
    </source>
</evidence>
<gene>
    <name evidence="9" type="ORF">ATE48_18180</name>
</gene>
<feature type="domain" description="Peptidase M48" evidence="8">
    <location>
        <begin position="162"/>
        <end position="332"/>
    </location>
</feature>
<sequence>MQARYANGRAAVFNDAEIELAPEKLVIRTGEAAIEWDYADLSRTDDHNGRIILRRKKLDTGERIMFGDWYDGELAAVAPHLMKPHAQGVEGRRTVIALVTLAWSLAGAFLVGIPYAADPMARAMPEKYRTQIADISWSQVNAFTAQCDDSDEATQILNDLAYRIMERSDVAERDDIWITIADASFPNAFALPDNSIIVTDELIGMAQHPDELTGVLAHEIAHIEHNHIMRNVVRQIGAGIFFDVVFGGAGAGQAIAIASVNLAGLRYSRGDESDADSRGMDYLDAAGVSTAGIARMFDRFQDYEEEAGVDDIPSMLSSHPASQERALAAQARAREGLAPSLDDRQWRIVQQACGGADDIIEDTEEPQPNGD</sequence>
<keyword evidence="4 6" id="KW-0862">Zinc</keyword>
<evidence type="ECO:0000259" key="8">
    <source>
        <dbReference type="Pfam" id="PF01435"/>
    </source>
</evidence>
<keyword evidence="2" id="KW-0479">Metal-binding</keyword>
<keyword evidence="3 6" id="KW-0378">Hydrolase</keyword>
<dbReference type="STRING" id="1759059.ATE48_18180"/>
<dbReference type="GO" id="GO:0051603">
    <property type="term" value="P:proteolysis involved in protein catabolic process"/>
    <property type="evidence" value="ECO:0007669"/>
    <property type="project" value="TreeGrafter"/>
</dbReference>
<evidence type="ECO:0000313" key="10">
    <source>
        <dbReference type="Proteomes" id="UP000092498"/>
    </source>
</evidence>
<dbReference type="GO" id="GO:0004222">
    <property type="term" value="F:metalloendopeptidase activity"/>
    <property type="evidence" value="ECO:0007669"/>
    <property type="project" value="InterPro"/>
</dbReference>
<evidence type="ECO:0000256" key="3">
    <source>
        <dbReference type="ARBA" id="ARBA00022801"/>
    </source>
</evidence>
<dbReference type="OrthoDB" id="9810445at2"/>
<dbReference type="GO" id="GO:0016020">
    <property type="term" value="C:membrane"/>
    <property type="evidence" value="ECO:0007669"/>
    <property type="project" value="TreeGrafter"/>
</dbReference>
<reference evidence="9 10" key="1">
    <citation type="submission" date="2015-11" db="EMBL/GenBank/DDBJ databases">
        <title>Whole-Genome Sequence of Candidatus Oderbacter manganicum from the National Park Lower Oder Valley, Germany.</title>
        <authorList>
            <person name="Braun B."/>
            <person name="Liere K."/>
            <person name="Szewzyk U."/>
        </authorList>
    </citation>
    <scope>NUCLEOTIDE SEQUENCE [LARGE SCALE GENOMIC DNA]</scope>
    <source>
        <strain evidence="9 10">OTSz_A_272</strain>
    </source>
</reference>
<keyword evidence="1 6" id="KW-0645">Protease</keyword>
<dbReference type="KEGG" id="cbot:ATE48_18180"/>